<comment type="caution">
    <text evidence="11">The sequence shown here is derived from an EMBL/GenBank/DDBJ whole genome shotgun (WGS) entry which is preliminary data.</text>
</comment>
<dbReference type="EMBL" id="JACNLL010000009">
    <property type="protein sequence ID" value="MBC8198509.1"/>
    <property type="molecule type" value="Genomic_DNA"/>
</dbReference>
<evidence type="ECO:0000256" key="7">
    <source>
        <dbReference type="ARBA" id="ARBA00023136"/>
    </source>
</evidence>
<keyword evidence="3 9" id="KW-0812">Transmembrane</keyword>
<dbReference type="GO" id="GO:0006886">
    <property type="term" value="P:intracellular protein transport"/>
    <property type="evidence" value="ECO:0007669"/>
    <property type="project" value="UniProtKB-ARBA"/>
</dbReference>
<gene>
    <name evidence="9" type="primary">tatA</name>
    <name evidence="11" type="ORF">H8E80_00470</name>
</gene>
<feature type="region of interest" description="Disordered" evidence="10">
    <location>
        <begin position="86"/>
        <end position="108"/>
    </location>
</feature>
<dbReference type="PANTHER" id="PTHR33162:SF1">
    <property type="entry name" value="SEC-INDEPENDENT PROTEIN TRANSLOCASE PROTEIN TATA, CHLOROPLASTIC"/>
    <property type="match status" value="1"/>
</dbReference>
<dbReference type="GO" id="GO:0033281">
    <property type="term" value="C:TAT protein transport complex"/>
    <property type="evidence" value="ECO:0007669"/>
    <property type="project" value="UniProtKB-UniRule"/>
</dbReference>
<evidence type="ECO:0000256" key="5">
    <source>
        <dbReference type="ARBA" id="ARBA00022989"/>
    </source>
</evidence>
<evidence type="ECO:0000313" key="11">
    <source>
        <dbReference type="EMBL" id="MBC8198509.1"/>
    </source>
</evidence>
<dbReference type="PANTHER" id="PTHR33162">
    <property type="entry name" value="SEC-INDEPENDENT PROTEIN TRANSLOCASE PROTEIN TATA, CHLOROPLASTIC"/>
    <property type="match status" value="1"/>
</dbReference>
<dbReference type="Proteomes" id="UP000603545">
    <property type="component" value="Unassembled WGS sequence"/>
</dbReference>
<evidence type="ECO:0000256" key="9">
    <source>
        <dbReference type="HAMAP-Rule" id="MF_00236"/>
    </source>
</evidence>
<accession>A0A8J6T6C9</accession>
<dbReference type="InterPro" id="IPR003369">
    <property type="entry name" value="TatA/B/E"/>
</dbReference>
<keyword evidence="5 9" id="KW-1133">Transmembrane helix</keyword>
<keyword evidence="7 9" id="KW-0472">Membrane</keyword>
<comment type="function">
    <text evidence="8">Part of the twin-arginine translocation (Tat) system that transports large folded proteins containing a characteristic twin-arginine motif in their signal peptide across the thylakoid membrane. Involved in delta pH-dependent protein transport required for chloroplast development, especially thylakoid membrane formation. TATC and TATB mediate precursor recognition, whereas TATA facilitates translocation.</text>
</comment>
<dbReference type="HAMAP" id="MF_00236">
    <property type="entry name" value="TatA_E"/>
    <property type="match status" value="1"/>
</dbReference>
<keyword evidence="9" id="KW-1003">Cell membrane</keyword>
<keyword evidence="2 9" id="KW-0813">Transport</keyword>
<organism evidence="11 12">
    <name type="scientific">Candidatus Desulfaltia bathyphila</name>
    <dbReference type="NCBI Taxonomy" id="2841697"/>
    <lineage>
        <taxon>Bacteria</taxon>
        <taxon>Pseudomonadati</taxon>
        <taxon>Thermodesulfobacteriota</taxon>
        <taxon>Desulfobacteria</taxon>
        <taxon>Desulfobacterales</taxon>
        <taxon>Desulfobacterales incertae sedis</taxon>
        <taxon>Candidatus Desulfaltia</taxon>
    </lineage>
</organism>
<protein>
    <recommendedName>
        <fullName evidence="9">Sec-independent protein translocase protein TatA</fullName>
    </recommendedName>
</protein>
<feature type="compositionally biased region" description="Basic residues" evidence="10">
    <location>
        <begin position="95"/>
        <end position="108"/>
    </location>
</feature>
<dbReference type="GO" id="GO:0043953">
    <property type="term" value="P:protein transport by the Tat complex"/>
    <property type="evidence" value="ECO:0007669"/>
    <property type="project" value="UniProtKB-UniRule"/>
</dbReference>
<dbReference type="PRINTS" id="PR01506">
    <property type="entry name" value="TATBPROTEIN"/>
</dbReference>
<comment type="subunit">
    <text evidence="9">Forms a complex with TatC.</text>
</comment>
<dbReference type="GO" id="GO:0008320">
    <property type="term" value="F:protein transmembrane transporter activity"/>
    <property type="evidence" value="ECO:0007669"/>
    <property type="project" value="UniProtKB-UniRule"/>
</dbReference>
<proteinExistence type="inferred from homology"/>
<comment type="subcellular location">
    <subcellularLocation>
        <location evidence="9">Cell membrane</location>
        <topology evidence="9">Single-pass membrane protein</topology>
    </subcellularLocation>
    <subcellularLocation>
        <location evidence="1">Membrane</location>
        <topology evidence="1">Single-pass membrane protein</topology>
    </subcellularLocation>
</comment>
<keyword evidence="4 9" id="KW-0653">Protein transport</keyword>
<evidence type="ECO:0000256" key="1">
    <source>
        <dbReference type="ARBA" id="ARBA00004167"/>
    </source>
</evidence>
<reference evidence="11 12" key="1">
    <citation type="submission" date="2020-08" db="EMBL/GenBank/DDBJ databases">
        <title>Bridging the membrane lipid divide: bacteria of the FCB group superphylum have the potential to synthesize archaeal ether lipids.</title>
        <authorList>
            <person name="Villanueva L."/>
            <person name="Von Meijenfeldt F.A.B."/>
            <person name="Westbye A.B."/>
            <person name="Yadav S."/>
            <person name="Hopmans E.C."/>
            <person name="Dutilh B.E."/>
            <person name="Sinninghe Damste J.S."/>
        </authorList>
    </citation>
    <scope>NUCLEOTIDE SEQUENCE [LARGE SCALE GENOMIC DNA]</scope>
    <source>
        <strain evidence="11">NIOZ-UU82</strain>
    </source>
</reference>
<dbReference type="InterPro" id="IPR006312">
    <property type="entry name" value="TatA/E"/>
</dbReference>
<dbReference type="Gene3D" id="1.20.5.3310">
    <property type="match status" value="1"/>
</dbReference>
<evidence type="ECO:0000256" key="2">
    <source>
        <dbReference type="ARBA" id="ARBA00022448"/>
    </source>
</evidence>
<comment type="function">
    <text evidence="9">Part of the twin-arginine translocation (Tat) system that transports large folded proteins containing a characteristic twin-arginine motif in their signal peptide across membranes. TatA could form the protein-conducting channel of the Tat system.</text>
</comment>
<dbReference type="AlphaFoldDB" id="A0A8J6T6C9"/>
<evidence type="ECO:0000256" key="3">
    <source>
        <dbReference type="ARBA" id="ARBA00022692"/>
    </source>
</evidence>
<dbReference type="NCBIfam" id="TIGR01411">
    <property type="entry name" value="tatAE"/>
    <property type="match status" value="1"/>
</dbReference>
<evidence type="ECO:0000313" key="12">
    <source>
        <dbReference type="Proteomes" id="UP000603545"/>
    </source>
</evidence>
<sequence>MFGIGMPEMILIAAIALIVLGPKKLPDLAKSLGRALREFKKATTELKESIDVDNELTDVKKAFDEMNDDIREAVDVNIDFDNKTQKVSASSNDKKAKKNQTRKRLKDL</sequence>
<comment type="similarity">
    <text evidence="9">Belongs to the TatA/E family.</text>
</comment>
<dbReference type="NCBIfam" id="NF011430">
    <property type="entry name" value="PRK14861.1"/>
    <property type="match status" value="1"/>
</dbReference>
<evidence type="ECO:0000256" key="8">
    <source>
        <dbReference type="ARBA" id="ARBA00025340"/>
    </source>
</evidence>
<keyword evidence="6 9" id="KW-0811">Translocation</keyword>
<evidence type="ECO:0000256" key="10">
    <source>
        <dbReference type="SAM" id="MobiDB-lite"/>
    </source>
</evidence>
<dbReference type="Pfam" id="PF02416">
    <property type="entry name" value="TatA_B_E"/>
    <property type="match status" value="1"/>
</dbReference>
<name>A0A8J6T6C9_9BACT</name>
<evidence type="ECO:0000256" key="4">
    <source>
        <dbReference type="ARBA" id="ARBA00022927"/>
    </source>
</evidence>
<evidence type="ECO:0000256" key="6">
    <source>
        <dbReference type="ARBA" id="ARBA00023010"/>
    </source>
</evidence>